<evidence type="ECO:0000256" key="2">
    <source>
        <dbReference type="ARBA" id="ARBA00022448"/>
    </source>
</evidence>
<evidence type="ECO:0000256" key="10">
    <source>
        <dbReference type="SAM" id="Phobius"/>
    </source>
</evidence>
<dbReference type="GO" id="GO:0140359">
    <property type="term" value="F:ABC-type transporter activity"/>
    <property type="evidence" value="ECO:0007669"/>
    <property type="project" value="InterPro"/>
</dbReference>
<dbReference type="GO" id="GO:0034040">
    <property type="term" value="F:ATPase-coupled lipid transmembrane transporter activity"/>
    <property type="evidence" value="ECO:0007669"/>
    <property type="project" value="TreeGrafter"/>
</dbReference>
<dbReference type="InterPro" id="IPR027417">
    <property type="entry name" value="P-loop_NTPase"/>
</dbReference>
<feature type="transmembrane region" description="Helical" evidence="10">
    <location>
        <begin position="160"/>
        <end position="176"/>
    </location>
</feature>
<dbReference type="GO" id="GO:0005886">
    <property type="term" value="C:plasma membrane"/>
    <property type="evidence" value="ECO:0007669"/>
    <property type="project" value="UniProtKB-SubCell"/>
</dbReference>
<organism evidence="13 14">
    <name type="scientific">Eggerthella lenta</name>
    <name type="common">Eubacterium lentum</name>
    <dbReference type="NCBI Taxonomy" id="84112"/>
    <lineage>
        <taxon>Bacteria</taxon>
        <taxon>Bacillati</taxon>
        <taxon>Actinomycetota</taxon>
        <taxon>Coriobacteriia</taxon>
        <taxon>Eggerthellales</taxon>
        <taxon>Eggerthellaceae</taxon>
        <taxon>Eggerthella</taxon>
    </lineage>
</organism>
<feature type="region of interest" description="Disordered" evidence="9">
    <location>
        <begin position="576"/>
        <end position="624"/>
    </location>
</feature>
<dbReference type="CDD" id="cd18781">
    <property type="entry name" value="ABC_6TM_AarD_CydDC_like"/>
    <property type="match status" value="1"/>
</dbReference>
<evidence type="ECO:0000256" key="5">
    <source>
        <dbReference type="ARBA" id="ARBA00022741"/>
    </source>
</evidence>
<dbReference type="Pfam" id="PF00664">
    <property type="entry name" value="ABC_membrane"/>
    <property type="match status" value="2"/>
</dbReference>
<accession>A0A369MK92</accession>
<dbReference type="PANTHER" id="PTHR24221">
    <property type="entry name" value="ATP-BINDING CASSETTE SUB-FAMILY B"/>
    <property type="match status" value="1"/>
</dbReference>
<evidence type="ECO:0000256" key="1">
    <source>
        <dbReference type="ARBA" id="ARBA00004651"/>
    </source>
</evidence>
<dbReference type="GO" id="GO:0005524">
    <property type="term" value="F:ATP binding"/>
    <property type="evidence" value="ECO:0007669"/>
    <property type="project" value="UniProtKB-KW"/>
</dbReference>
<feature type="transmembrane region" description="Helical" evidence="10">
    <location>
        <begin position="58"/>
        <end position="76"/>
    </location>
</feature>
<feature type="transmembrane region" description="Helical" evidence="10">
    <location>
        <begin position="757"/>
        <end position="780"/>
    </location>
</feature>
<dbReference type="GO" id="GO:0045454">
    <property type="term" value="P:cell redox homeostasis"/>
    <property type="evidence" value="ECO:0007669"/>
    <property type="project" value="InterPro"/>
</dbReference>
<keyword evidence="5" id="KW-0547">Nucleotide-binding</keyword>
<protein>
    <submittedName>
        <fullName evidence="13">Thiol reductant ABC exporter subunit CydC</fullName>
    </submittedName>
</protein>
<dbReference type="Proteomes" id="UP000253970">
    <property type="component" value="Unassembled WGS sequence"/>
</dbReference>
<dbReference type="InterPro" id="IPR039421">
    <property type="entry name" value="Type_1_exporter"/>
</dbReference>
<dbReference type="InterPro" id="IPR036640">
    <property type="entry name" value="ABC1_TM_sf"/>
</dbReference>
<dbReference type="Gene3D" id="1.20.1560.10">
    <property type="entry name" value="ABC transporter type 1, transmembrane domain"/>
    <property type="match status" value="2"/>
</dbReference>
<dbReference type="GO" id="GO:0016887">
    <property type="term" value="F:ATP hydrolysis activity"/>
    <property type="evidence" value="ECO:0007669"/>
    <property type="project" value="InterPro"/>
</dbReference>
<evidence type="ECO:0000256" key="6">
    <source>
        <dbReference type="ARBA" id="ARBA00022840"/>
    </source>
</evidence>
<dbReference type="SUPFAM" id="SSF52540">
    <property type="entry name" value="P-loop containing nucleoside triphosphate hydrolases"/>
    <property type="match status" value="2"/>
</dbReference>
<feature type="domain" description="ABC transporter" evidence="11">
    <location>
        <begin position="325"/>
        <end position="565"/>
    </location>
</feature>
<evidence type="ECO:0000259" key="11">
    <source>
        <dbReference type="PROSITE" id="PS50893"/>
    </source>
</evidence>
<dbReference type="PROSITE" id="PS50929">
    <property type="entry name" value="ABC_TM1F"/>
    <property type="match status" value="2"/>
</dbReference>
<dbReference type="PROSITE" id="PS00211">
    <property type="entry name" value="ABC_TRANSPORTER_1"/>
    <property type="match status" value="2"/>
</dbReference>
<evidence type="ECO:0000256" key="7">
    <source>
        <dbReference type="ARBA" id="ARBA00022989"/>
    </source>
</evidence>
<comment type="caution">
    <text evidence="13">The sequence shown here is derived from an EMBL/GenBank/DDBJ whole genome shotgun (WGS) entry which is preliminary data.</text>
</comment>
<feature type="domain" description="ABC transmembrane type-1" evidence="12">
    <location>
        <begin position="648"/>
        <end position="931"/>
    </location>
</feature>
<keyword evidence="2" id="KW-0813">Transport</keyword>
<evidence type="ECO:0000256" key="3">
    <source>
        <dbReference type="ARBA" id="ARBA00022475"/>
    </source>
</evidence>
<dbReference type="InterPro" id="IPR011527">
    <property type="entry name" value="ABC1_TM_dom"/>
</dbReference>
<feature type="domain" description="ABC transmembrane type-1" evidence="12">
    <location>
        <begin position="18"/>
        <end position="301"/>
    </location>
</feature>
<dbReference type="FunFam" id="3.40.50.300:FF:000854">
    <property type="entry name" value="Multidrug ABC transporter ATP-binding protein"/>
    <property type="match status" value="1"/>
</dbReference>
<dbReference type="InterPro" id="IPR003593">
    <property type="entry name" value="AAA+_ATPase"/>
</dbReference>
<evidence type="ECO:0000256" key="8">
    <source>
        <dbReference type="ARBA" id="ARBA00023136"/>
    </source>
</evidence>
<dbReference type="InterPro" id="IPR003439">
    <property type="entry name" value="ABC_transporter-like_ATP-bd"/>
</dbReference>
<evidence type="ECO:0000313" key="14">
    <source>
        <dbReference type="Proteomes" id="UP000253970"/>
    </source>
</evidence>
<dbReference type="InterPro" id="IPR017871">
    <property type="entry name" value="ABC_transporter-like_CS"/>
</dbReference>
<feature type="transmembrane region" description="Helical" evidence="10">
    <location>
        <begin position="21"/>
        <end position="46"/>
    </location>
</feature>
<evidence type="ECO:0000259" key="12">
    <source>
        <dbReference type="PROSITE" id="PS50929"/>
    </source>
</evidence>
<dbReference type="RefSeq" id="WP_114532659.1">
    <property type="nucleotide sequence ID" value="NZ_JADNER010000001.1"/>
</dbReference>
<feature type="transmembrane region" description="Helical" evidence="10">
    <location>
        <begin position="269"/>
        <end position="287"/>
    </location>
</feature>
<evidence type="ECO:0000256" key="9">
    <source>
        <dbReference type="SAM" id="MobiDB-lite"/>
    </source>
</evidence>
<dbReference type="SUPFAM" id="SSF90123">
    <property type="entry name" value="ABC transporter transmembrane region"/>
    <property type="match status" value="2"/>
</dbReference>
<dbReference type="AlphaFoldDB" id="A0A369MK92"/>
<dbReference type="NCBIfam" id="TIGR02868">
    <property type="entry name" value="CydC"/>
    <property type="match status" value="1"/>
</dbReference>
<comment type="subcellular location">
    <subcellularLocation>
        <location evidence="1">Cell membrane</location>
        <topology evidence="1">Multi-pass membrane protein</topology>
    </subcellularLocation>
</comment>
<reference evidence="13 14" key="1">
    <citation type="journal article" date="2018" name="Elife">
        <title>Discovery and characterization of a prevalent human gut bacterial enzyme sufficient for the inactivation of a family of plant toxins.</title>
        <authorList>
            <person name="Koppel N."/>
            <person name="Bisanz J.E."/>
            <person name="Pandelia M.E."/>
            <person name="Turnbaugh P.J."/>
            <person name="Balskus E.P."/>
        </authorList>
    </citation>
    <scope>NUCLEOTIDE SEQUENCE [LARGE SCALE GENOMIC DNA]</scope>
    <source>
        <strain evidence="13 14">W1 BHI 6</strain>
    </source>
</reference>
<feature type="domain" description="ABC transporter" evidence="11">
    <location>
        <begin position="964"/>
        <end position="1175"/>
    </location>
</feature>
<dbReference type="Gene3D" id="3.40.50.300">
    <property type="entry name" value="P-loop containing nucleotide triphosphate hydrolases"/>
    <property type="match status" value="2"/>
</dbReference>
<dbReference type="EMBL" id="PPTU01000002">
    <property type="protein sequence ID" value="RDB72811.1"/>
    <property type="molecule type" value="Genomic_DNA"/>
</dbReference>
<evidence type="ECO:0000313" key="13">
    <source>
        <dbReference type="EMBL" id="RDB72811.1"/>
    </source>
</evidence>
<feature type="transmembrane region" description="Helical" evidence="10">
    <location>
        <begin position="682"/>
        <end position="701"/>
    </location>
</feature>
<feature type="transmembrane region" description="Helical" evidence="10">
    <location>
        <begin position="878"/>
        <end position="900"/>
    </location>
</feature>
<keyword evidence="4 10" id="KW-0812">Transmembrane</keyword>
<evidence type="ECO:0000256" key="4">
    <source>
        <dbReference type="ARBA" id="ARBA00022692"/>
    </source>
</evidence>
<keyword evidence="8 10" id="KW-0472">Membrane</keyword>
<gene>
    <name evidence="13" type="primary">cydC</name>
    <name evidence="13" type="ORF">C1875_02075</name>
</gene>
<dbReference type="GO" id="GO:0034775">
    <property type="term" value="P:glutathione transmembrane transport"/>
    <property type="evidence" value="ECO:0007669"/>
    <property type="project" value="InterPro"/>
</dbReference>
<keyword evidence="3" id="KW-1003">Cell membrane</keyword>
<dbReference type="PANTHER" id="PTHR24221:SF654">
    <property type="entry name" value="ATP-BINDING CASSETTE SUB-FAMILY B MEMBER 6"/>
    <property type="match status" value="1"/>
</dbReference>
<proteinExistence type="predicted"/>
<sequence>MFSKRLAGMVPEARKYVAASVALQWVALAANIALMLLMGAFVQSLVEGGDVAASRANLVMAAAAAIVVRVCCLTLSQRMGQAAAAAAKRTVRKLVYDKLVRLGPSYSERVSTSEAVQVSVEGTEQLESYFGSYLPQLFYSVLAPLTLFACLAPLCFPAAVALLACVPLIPASIVAVQKIAKRAMGSYWDAYTDLGATFLENLQGLTTLKIYRVDADRHEAMNREAETFRQATMRLLRMQLNSVTVMDVFAYGGAAVGIVMALWQFSLGQAPFFAAFAVIFLAAEFFIPLRTLGSFFHTAMNGMAAADKMFAILDAPEPKRGSRVIEADRISFACRGVGYSYDGERTVLSDVDFDAAAGSFTGIVGESGSGKSTLAGILSGRNAGFAGLVEVGGVPIQEASRASLASTVTVVPFSSYLFKGSVRSNLLLADPQASDEELWEALRRCRAEGFVEQAGGLDAAIAEEGGNLSGGQRQRLALARALLRDTPAYVFDEATSNVDAESERAIVEVVHELARTKTVVVISHRLAAVVGADRIYVLEDGRVAESGTHGELLEHGGPYARLWSRQAELERFSAAVEADDPEDRLTEAPSAVSGGSARAAAEPARCPDCPAHGRRGEEPAPVEPTRRSHLSVMLRLVGLVRPLAPWMALAVVLGVLGFGAAIFLTVFGVYALVDLAGFPQTVGYGAALALVAVCGVARGPLRYGEQLCNHYLAFKLLALVRDRVFAALRRLAPAKLEGRDKGDLVSLVTGDIELLEVFYAHTLSPAIIAFVVSAGMTAFVATISPALGLLALASYLLVGVAVPYASSKASGMGGRELREGLGGMNAFVLDSLRGLRETLQFGRAAERSRELDERMDELARAEARLKGRGALAMSLTNGLVLALDVAMVLASGALCLSGAIAPDGALVATAALMSSFGPVIAVANLGSTLQQTLASGGRVLELLDERPQTEEVDDGVDLGTFSGAAVRRVDFSYGGHPVLDDVSLRIEPGSVVHLAGRSGSGKSTLCKLLMRFWDATRGVVEVSGTDVRRANTASLRETQGYMTQETHLFAGTIGENILLAKPSASPEELAEACRKAALSGLIERLPRGLDTPVGELGETLSGGERQRIGLARVFLHDAPFVLLDEPTSNLDSLNEAAVLRALSEGRGDKTVVLVSHRASTAAIADVEYTVDRGRLG</sequence>
<dbReference type="InterPro" id="IPR014223">
    <property type="entry name" value="ABC_CydC/D"/>
</dbReference>
<dbReference type="PROSITE" id="PS50893">
    <property type="entry name" value="ABC_TRANSPORTER_2"/>
    <property type="match status" value="2"/>
</dbReference>
<feature type="transmembrane region" description="Helical" evidence="10">
    <location>
        <begin position="786"/>
        <end position="805"/>
    </location>
</feature>
<feature type="transmembrane region" description="Helical" evidence="10">
    <location>
        <begin position="643"/>
        <end position="670"/>
    </location>
</feature>
<name>A0A369MK92_EGGLN</name>
<feature type="transmembrane region" description="Helical" evidence="10">
    <location>
        <begin position="243"/>
        <end position="263"/>
    </location>
</feature>
<keyword evidence="6" id="KW-0067">ATP-binding</keyword>
<feature type="transmembrane region" description="Helical" evidence="10">
    <location>
        <begin position="137"/>
        <end position="154"/>
    </location>
</feature>
<feature type="transmembrane region" description="Helical" evidence="10">
    <location>
        <begin position="906"/>
        <end position="925"/>
    </location>
</feature>
<dbReference type="SMART" id="SM00382">
    <property type="entry name" value="AAA"/>
    <property type="match status" value="2"/>
</dbReference>
<dbReference type="Pfam" id="PF00005">
    <property type="entry name" value="ABC_tran"/>
    <property type="match status" value="2"/>
</dbReference>
<feature type="compositionally biased region" description="Low complexity" evidence="9">
    <location>
        <begin position="588"/>
        <end position="601"/>
    </location>
</feature>
<keyword evidence="7 10" id="KW-1133">Transmembrane helix</keyword>